<sequence>MTTCDTSGSVGKVSRGDSCRKSFERLVGILVLVSGFSLGCQLVPSKPDAVFTLYRDRMKADNVVESRELLTDESRNLALELASQYKLDQPPESLALLNALDPTAIPTVMQSEDTLALLQTRTLKGSLRVIRMVRKDAGASWKLDMAEELKSLKAFLVARVALEMMKDQAGEYAASWKAFNDQLKKINPIETEPPKLSAPKPPPSKPVKKQKPKKDNSR</sequence>
<protein>
    <submittedName>
        <fullName evidence="2">Uncharacterized protein</fullName>
    </submittedName>
</protein>
<evidence type="ECO:0000313" key="2">
    <source>
        <dbReference type="EMBL" id="MBI5252754.1"/>
    </source>
</evidence>
<gene>
    <name evidence="2" type="ORF">HY912_24930</name>
</gene>
<feature type="region of interest" description="Disordered" evidence="1">
    <location>
        <begin position="187"/>
        <end position="218"/>
    </location>
</feature>
<evidence type="ECO:0000313" key="3">
    <source>
        <dbReference type="Proteomes" id="UP000807825"/>
    </source>
</evidence>
<reference evidence="2" key="1">
    <citation type="submission" date="2020-07" db="EMBL/GenBank/DDBJ databases">
        <title>Huge and variable diversity of episymbiotic CPR bacteria and DPANN archaea in groundwater ecosystems.</title>
        <authorList>
            <person name="He C.Y."/>
            <person name="Keren R."/>
            <person name="Whittaker M."/>
            <person name="Farag I.F."/>
            <person name="Doudna J."/>
            <person name="Cate J.H.D."/>
            <person name="Banfield J.F."/>
        </authorList>
    </citation>
    <scope>NUCLEOTIDE SEQUENCE</scope>
    <source>
        <strain evidence="2">NC_groundwater_1664_Pr3_B-0.1um_52_9</strain>
    </source>
</reference>
<name>A0A9D6V725_9BACT</name>
<dbReference type="EMBL" id="JACRDE010000646">
    <property type="protein sequence ID" value="MBI5252754.1"/>
    <property type="molecule type" value="Genomic_DNA"/>
</dbReference>
<accession>A0A9D6V725</accession>
<evidence type="ECO:0000256" key="1">
    <source>
        <dbReference type="SAM" id="MobiDB-lite"/>
    </source>
</evidence>
<organism evidence="2 3">
    <name type="scientific">Desulfomonile tiedjei</name>
    <dbReference type="NCBI Taxonomy" id="2358"/>
    <lineage>
        <taxon>Bacteria</taxon>
        <taxon>Pseudomonadati</taxon>
        <taxon>Thermodesulfobacteriota</taxon>
        <taxon>Desulfomonilia</taxon>
        <taxon>Desulfomonilales</taxon>
        <taxon>Desulfomonilaceae</taxon>
        <taxon>Desulfomonile</taxon>
    </lineage>
</organism>
<proteinExistence type="predicted"/>
<comment type="caution">
    <text evidence="2">The sequence shown here is derived from an EMBL/GenBank/DDBJ whole genome shotgun (WGS) entry which is preliminary data.</text>
</comment>
<dbReference type="AlphaFoldDB" id="A0A9D6V725"/>
<dbReference type="Proteomes" id="UP000807825">
    <property type="component" value="Unassembled WGS sequence"/>
</dbReference>